<dbReference type="Proteomes" id="UP000250163">
    <property type="component" value="Chromosome MORIYA"/>
</dbReference>
<accession>A0A330LZV3</accession>
<dbReference type="InterPro" id="IPR003509">
    <property type="entry name" value="UPF0102_YraN-like"/>
</dbReference>
<proteinExistence type="inferred from homology"/>
<dbReference type="Gene3D" id="3.40.1350.10">
    <property type="match status" value="1"/>
</dbReference>
<dbReference type="NCBIfam" id="TIGR00252">
    <property type="entry name" value="YraN family protein"/>
    <property type="match status" value="1"/>
</dbReference>
<evidence type="ECO:0000313" key="4">
    <source>
        <dbReference type="Proteomes" id="UP000250163"/>
    </source>
</evidence>
<keyword evidence="4" id="KW-1185">Reference proteome</keyword>
<dbReference type="SUPFAM" id="SSF52980">
    <property type="entry name" value="Restriction endonuclease-like"/>
    <property type="match status" value="1"/>
</dbReference>
<dbReference type="InterPro" id="IPR011856">
    <property type="entry name" value="tRNA_endonuc-like_dom_sf"/>
</dbReference>
<dbReference type="RefSeq" id="WP_112716568.1">
    <property type="nucleotide sequence ID" value="NZ_LS483250.1"/>
</dbReference>
<dbReference type="OrthoDB" id="9794876at2"/>
<protein>
    <recommendedName>
        <fullName evidence="2">UPF0102 protein MORIYA_3270</fullName>
    </recommendedName>
</protein>
<evidence type="ECO:0000256" key="1">
    <source>
        <dbReference type="ARBA" id="ARBA00006738"/>
    </source>
</evidence>
<dbReference type="Pfam" id="PF02021">
    <property type="entry name" value="UPF0102"/>
    <property type="match status" value="1"/>
</dbReference>
<dbReference type="PANTHER" id="PTHR34039">
    <property type="entry name" value="UPF0102 PROTEIN YRAN"/>
    <property type="match status" value="1"/>
</dbReference>
<evidence type="ECO:0000313" key="3">
    <source>
        <dbReference type="EMBL" id="SQD79725.1"/>
    </source>
</evidence>
<dbReference type="EMBL" id="LS483250">
    <property type="protein sequence ID" value="SQD79725.1"/>
    <property type="molecule type" value="Genomic_DNA"/>
</dbReference>
<dbReference type="CDD" id="cd20736">
    <property type="entry name" value="PoNe_Nuclease"/>
    <property type="match status" value="1"/>
</dbReference>
<organism evidence="3 4">
    <name type="scientific">Moritella yayanosii</name>
    <dbReference type="NCBI Taxonomy" id="69539"/>
    <lineage>
        <taxon>Bacteria</taxon>
        <taxon>Pseudomonadati</taxon>
        <taxon>Pseudomonadota</taxon>
        <taxon>Gammaproteobacteria</taxon>
        <taxon>Alteromonadales</taxon>
        <taxon>Moritellaceae</taxon>
        <taxon>Moritella</taxon>
    </lineage>
</organism>
<dbReference type="KEGG" id="mya:MORIYA_3270"/>
<comment type="similarity">
    <text evidence="1 2">Belongs to the UPF0102 family.</text>
</comment>
<dbReference type="AlphaFoldDB" id="A0A330LZV3"/>
<gene>
    <name evidence="3" type="ORF">MORIYA_3270</name>
</gene>
<reference evidence="4" key="1">
    <citation type="submission" date="2018-05" db="EMBL/GenBank/DDBJ databases">
        <authorList>
            <person name="Cea G.-C."/>
            <person name="William W."/>
        </authorList>
    </citation>
    <scope>NUCLEOTIDE SEQUENCE [LARGE SCALE GENOMIC DNA]</scope>
    <source>
        <strain evidence="4">DB21MT 5</strain>
    </source>
</reference>
<sequence>MRKATLNRKQPRKRGQYFEGIAADFLQRQGLIILARNFACRQGEIDLICQHGASCDTKSSTTLPTLVFVEVKYRQYTHYGGAISAIPIAKQRKLRYTAQYYMVRHGINENYTPCRFDVIAIEGCSDNIQWITNAF</sequence>
<dbReference type="HAMAP" id="MF_00048">
    <property type="entry name" value="UPF0102"/>
    <property type="match status" value="1"/>
</dbReference>
<dbReference type="GO" id="GO:0003676">
    <property type="term" value="F:nucleic acid binding"/>
    <property type="evidence" value="ECO:0007669"/>
    <property type="project" value="InterPro"/>
</dbReference>
<dbReference type="PANTHER" id="PTHR34039:SF1">
    <property type="entry name" value="UPF0102 PROTEIN YRAN"/>
    <property type="match status" value="1"/>
</dbReference>
<dbReference type="NCBIfam" id="NF009150">
    <property type="entry name" value="PRK12497.1-3"/>
    <property type="match status" value="1"/>
</dbReference>
<evidence type="ECO:0000256" key="2">
    <source>
        <dbReference type="HAMAP-Rule" id="MF_00048"/>
    </source>
</evidence>
<name>A0A330LZV3_9GAMM</name>
<dbReference type="InterPro" id="IPR011335">
    <property type="entry name" value="Restrct_endonuc-II-like"/>
</dbReference>